<keyword evidence="6" id="KW-1185">Reference proteome</keyword>
<reference evidence="6" key="1">
    <citation type="submission" date="2003-08" db="EMBL/GenBank/DDBJ databases">
        <authorList>
            <person name="Birren B."/>
            <person name="Nusbaum C."/>
            <person name="Abebe A."/>
            <person name="Abouelleil A."/>
            <person name="Adekoya E."/>
            <person name="Ait-zahra M."/>
            <person name="Allen N."/>
            <person name="Allen T."/>
            <person name="An P."/>
            <person name="Anderson M."/>
            <person name="Anderson S."/>
            <person name="Arachchi H."/>
            <person name="Armbruster J."/>
            <person name="Bachantsang P."/>
            <person name="Baldwin J."/>
            <person name="Barry A."/>
            <person name="Bayul T."/>
            <person name="Blitshsteyn B."/>
            <person name="Bloom T."/>
            <person name="Blye J."/>
            <person name="Boguslavskiy L."/>
            <person name="Borowsky M."/>
            <person name="Boukhgalter B."/>
            <person name="Brunache A."/>
            <person name="Butler J."/>
            <person name="Calixte N."/>
            <person name="Calvo S."/>
            <person name="Camarata J."/>
            <person name="Campo K."/>
            <person name="Chang J."/>
            <person name="Cheshatsang Y."/>
            <person name="Citroen M."/>
            <person name="Collymore A."/>
            <person name="Considine T."/>
            <person name="Cook A."/>
            <person name="Cooke P."/>
            <person name="Corum B."/>
            <person name="Cuomo C."/>
            <person name="David R."/>
            <person name="Dawoe T."/>
            <person name="Degray S."/>
            <person name="Dodge S."/>
            <person name="Dooley K."/>
            <person name="Dorje P."/>
            <person name="Dorjee K."/>
            <person name="Dorris L."/>
            <person name="Duffey N."/>
            <person name="Dupes A."/>
            <person name="Elkins T."/>
            <person name="Engels R."/>
            <person name="Erickson J."/>
            <person name="Farina A."/>
            <person name="Faro S."/>
            <person name="Ferreira P."/>
            <person name="Fischer H."/>
            <person name="Fitzgerald M."/>
            <person name="Foley K."/>
            <person name="Gage D."/>
            <person name="Galagan J."/>
            <person name="Gearin G."/>
            <person name="Gnerre S."/>
            <person name="Gnirke A."/>
            <person name="Goyette A."/>
            <person name="Graham J."/>
            <person name="Grandbois E."/>
            <person name="Gyaltsen K."/>
            <person name="Hafez N."/>
            <person name="Hagopian D."/>
            <person name="Hagos B."/>
            <person name="Hall J."/>
            <person name="Hatcher B."/>
            <person name="Heller A."/>
            <person name="Higgins H."/>
            <person name="Honan T."/>
            <person name="Horn A."/>
            <person name="Houde N."/>
            <person name="Hughes L."/>
            <person name="Hulme W."/>
            <person name="Husby E."/>
            <person name="Iliev I."/>
            <person name="Jaffe D."/>
            <person name="Jones C."/>
            <person name="Kamal M."/>
            <person name="Kamat A."/>
            <person name="Kamvysselis M."/>
            <person name="Karlsson E."/>
            <person name="Kells C."/>
            <person name="Kieu A."/>
            <person name="Kisner P."/>
            <person name="Kodira C."/>
            <person name="Kulbokas E."/>
            <person name="Labutti K."/>
            <person name="Lama D."/>
            <person name="Landers T."/>
            <person name="Leger J."/>
            <person name="Levine S."/>
            <person name="Lewis D."/>
            <person name="Lewis T."/>
            <person name="Lindblad-toh K."/>
            <person name="Liu X."/>
            <person name="Lokyitsang T."/>
            <person name="Lokyitsang Y."/>
            <person name="Lucien O."/>
            <person name="Lui A."/>
            <person name="Ma L.J."/>
            <person name="Mabbitt R."/>
            <person name="Macdonald J."/>
            <person name="Maclean C."/>
            <person name="Major J."/>
            <person name="Manning J."/>
            <person name="Marabella R."/>
            <person name="Maru K."/>
            <person name="Matthews C."/>
            <person name="Mauceli E."/>
            <person name="Mccarthy M."/>
            <person name="Mcdonough S."/>
            <person name="Mcghee T."/>
            <person name="Meldrim J."/>
            <person name="Meneus L."/>
            <person name="Mesirov J."/>
            <person name="Mihalev A."/>
            <person name="Mihova T."/>
            <person name="Mikkelsen T."/>
            <person name="Mlenga V."/>
            <person name="Moru K."/>
            <person name="Mozes J."/>
            <person name="Mulrain L."/>
            <person name="Munson G."/>
            <person name="Naylor J."/>
            <person name="Newes C."/>
            <person name="Nguyen C."/>
            <person name="Nguyen N."/>
            <person name="Nguyen T."/>
            <person name="Nicol R."/>
            <person name="Nielsen C."/>
            <person name="Nizzari M."/>
            <person name="Norbu C."/>
            <person name="Norbu N."/>
            <person name="O'donnell P."/>
            <person name="Okoawo O."/>
            <person name="O'leary S."/>
            <person name="Omotosho B."/>
            <person name="O'neill K."/>
            <person name="Osman S."/>
            <person name="Parker S."/>
            <person name="Perrin D."/>
            <person name="Phunkhang P."/>
            <person name="Piqani B."/>
            <person name="Purcell S."/>
            <person name="Rachupka T."/>
            <person name="Ramasamy U."/>
            <person name="Rameau R."/>
            <person name="Ray V."/>
            <person name="Raymond C."/>
            <person name="Retta R."/>
            <person name="Richardson S."/>
            <person name="Rise C."/>
            <person name="Rodriguez J."/>
            <person name="Rogers J."/>
            <person name="Rogov P."/>
            <person name="Rutman M."/>
            <person name="Schupbach R."/>
            <person name="Seaman C."/>
            <person name="Settipalli S."/>
            <person name="Sharpe T."/>
            <person name="Sheridan J."/>
            <person name="Sherpa N."/>
            <person name="Shi J."/>
            <person name="Smirnov S."/>
            <person name="Smith C."/>
            <person name="Sougnez C."/>
            <person name="Spencer B."/>
            <person name="Stalker J."/>
            <person name="Stange-thomann N."/>
            <person name="Stavropoulos S."/>
            <person name="Stetson K."/>
            <person name="Stone C."/>
            <person name="Stone S."/>
            <person name="Stubbs M."/>
            <person name="Talamas J."/>
            <person name="Tchuinga P."/>
            <person name="Tenzing P."/>
            <person name="Tesfaye S."/>
            <person name="Theodore J."/>
            <person name="Thoulutsang Y."/>
            <person name="Topham K."/>
            <person name="Towey S."/>
            <person name="Tsamla T."/>
            <person name="Tsomo N."/>
            <person name="Vallee D."/>
            <person name="Vassiliev H."/>
            <person name="Venkataraman V."/>
            <person name="Vinson J."/>
            <person name="Vo A."/>
            <person name="Wade C."/>
            <person name="Wang S."/>
            <person name="Wangchuk T."/>
            <person name="Wangdi T."/>
            <person name="Whittaker C."/>
            <person name="Wilkinson J."/>
            <person name="Wu Y."/>
            <person name="Wyman D."/>
            <person name="Yadav S."/>
            <person name="Yang S."/>
            <person name="Yang X."/>
            <person name="Yeager S."/>
            <person name="Yee E."/>
            <person name="Young G."/>
            <person name="Zainoun J."/>
            <person name="Zembeck L."/>
            <person name="Zimmer A."/>
            <person name="Zody M."/>
            <person name="Lander E."/>
        </authorList>
    </citation>
    <scope>NUCLEOTIDE SEQUENCE [LARGE SCALE GENOMIC DNA]</scope>
</reference>
<dbReference type="InParanoid" id="H2YBQ6"/>
<keyword evidence="1" id="KW-0511">Multifunctional enzyme</keyword>
<evidence type="ECO:0000259" key="4">
    <source>
        <dbReference type="Pfam" id="PF17921"/>
    </source>
</evidence>
<dbReference type="Gene3D" id="1.10.340.70">
    <property type="match status" value="1"/>
</dbReference>
<feature type="domain" description="Integrase zinc-binding" evidence="4">
    <location>
        <begin position="299"/>
        <end position="345"/>
    </location>
</feature>
<protein>
    <recommendedName>
        <fullName evidence="2">Gypsy retrotransposon integrase-like protein 1</fullName>
    </recommendedName>
</protein>
<feature type="domain" description="Reverse transcriptase/retrotransposon-derived protein RNase H-like" evidence="3">
    <location>
        <begin position="82"/>
        <end position="180"/>
    </location>
</feature>
<evidence type="ECO:0000313" key="6">
    <source>
        <dbReference type="Proteomes" id="UP000007875"/>
    </source>
</evidence>
<evidence type="ECO:0000259" key="3">
    <source>
        <dbReference type="Pfam" id="PF17919"/>
    </source>
</evidence>
<reference evidence="5" key="3">
    <citation type="submission" date="2025-09" db="UniProtKB">
        <authorList>
            <consortium name="Ensembl"/>
        </authorList>
    </citation>
    <scope>IDENTIFICATION</scope>
</reference>
<dbReference type="PANTHER" id="PTHR37984">
    <property type="entry name" value="PROTEIN CBG26694"/>
    <property type="match status" value="1"/>
</dbReference>
<dbReference type="SUPFAM" id="SSF56672">
    <property type="entry name" value="DNA/RNA polymerases"/>
    <property type="match status" value="1"/>
</dbReference>
<dbReference type="OMA" id="NASIEWP"/>
<dbReference type="GO" id="GO:0003824">
    <property type="term" value="F:catalytic activity"/>
    <property type="evidence" value="ECO:0007669"/>
    <property type="project" value="UniProtKB-KW"/>
</dbReference>
<dbReference type="Proteomes" id="UP000007875">
    <property type="component" value="Unassembled WGS sequence"/>
</dbReference>
<dbReference type="Pfam" id="PF17919">
    <property type="entry name" value="RT_RNaseH_2"/>
    <property type="match status" value="1"/>
</dbReference>
<dbReference type="STRING" id="51511.ENSCSAVP00000002754"/>
<dbReference type="InterPro" id="IPR050951">
    <property type="entry name" value="Retrovirus_Pol_polyprotein"/>
</dbReference>
<dbReference type="InterPro" id="IPR043128">
    <property type="entry name" value="Rev_trsase/Diguanyl_cyclase"/>
</dbReference>
<dbReference type="FunFam" id="3.30.70.270:FF:000020">
    <property type="entry name" value="Transposon Tf2-6 polyprotein-like Protein"/>
    <property type="match status" value="1"/>
</dbReference>
<dbReference type="Pfam" id="PF17921">
    <property type="entry name" value="Integrase_H2C2"/>
    <property type="match status" value="1"/>
</dbReference>
<organism evidence="5 6">
    <name type="scientific">Ciona savignyi</name>
    <name type="common">Pacific transparent sea squirt</name>
    <dbReference type="NCBI Taxonomy" id="51511"/>
    <lineage>
        <taxon>Eukaryota</taxon>
        <taxon>Metazoa</taxon>
        <taxon>Chordata</taxon>
        <taxon>Tunicata</taxon>
        <taxon>Ascidiacea</taxon>
        <taxon>Phlebobranchia</taxon>
        <taxon>Cionidae</taxon>
        <taxon>Ciona</taxon>
    </lineage>
</organism>
<reference evidence="5" key="2">
    <citation type="submission" date="2025-08" db="UniProtKB">
        <authorList>
            <consortium name="Ensembl"/>
        </authorList>
    </citation>
    <scope>IDENTIFICATION</scope>
</reference>
<dbReference type="AlphaFoldDB" id="H2YBQ6"/>
<dbReference type="Ensembl" id="ENSCSAVT00000002797.1">
    <property type="protein sequence ID" value="ENSCSAVP00000002754.1"/>
    <property type="gene ID" value="ENSCSAVG00000001633.1"/>
</dbReference>
<dbReference type="InterPro" id="IPR041577">
    <property type="entry name" value="RT_RNaseH_2"/>
</dbReference>
<dbReference type="HOGENOM" id="CLU_000384_33_10_1"/>
<dbReference type="InterPro" id="IPR041588">
    <property type="entry name" value="Integrase_H2C2"/>
</dbReference>
<dbReference type="Gene3D" id="3.30.70.270">
    <property type="match status" value="1"/>
</dbReference>
<proteinExistence type="predicted"/>
<dbReference type="PANTHER" id="PTHR37984:SF5">
    <property type="entry name" value="PROTEIN NYNRIN-LIKE"/>
    <property type="match status" value="1"/>
</dbReference>
<dbReference type="CDD" id="cd09274">
    <property type="entry name" value="RNase_HI_RT_Ty3"/>
    <property type="match status" value="1"/>
</dbReference>
<sequence>FGVKQVHFLGFTVDGDGISIPDDRVDIITKVPRPQTLYELQRFLGMVNFYRDFLPNIASCLSKMTSLLGKDCKRKSKKKIVWTDEAIKFFDDCKQSLQNATTLANPKLHAQIVLLTDASNTAVGASLNQRIGSQLAPLSFFSKSLTGPERNYSTYDRELLAIYKAVKHYQHELRGRKVIVMCDHKPLIRGFKADSTFMTPRQVRHFNYISQFVDQIEYVSGDSNEAADCLSRVEVGMIDCKTASWDFVHMAAEQLIDDDIQKAVSGIVSTSLILEEKVIDSGKASLIGDVSLGHFRPVVPFSMRDMIMECYHCLAHAGVKPTTDLIRSRFVWPKMKKEIRNYVRS</sequence>
<evidence type="ECO:0000256" key="1">
    <source>
        <dbReference type="ARBA" id="ARBA00023268"/>
    </source>
</evidence>
<name>H2YBQ6_CIOSA</name>
<evidence type="ECO:0000256" key="2">
    <source>
        <dbReference type="ARBA" id="ARBA00039658"/>
    </source>
</evidence>
<dbReference type="eggNOG" id="KOG0017">
    <property type="taxonomic scope" value="Eukaryota"/>
</dbReference>
<dbReference type="InterPro" id="IPR043502">
    <property type="entry name" value="DNA/RNA_pol_sf"/>
</dbReference>
<accession>H2YBQ6</accession>
<dbReference type="GeneTree" id="ENSGT01100000263500"/>
<evidence type="ECO:0000313" key="5">
    <source>
        <dbReference type="Ensembl" id="ENSCSAVP00000002754.1"/>
    </source>
</evidence>